<feature type="compositionally biased region" description="Gly residues" evidence="2">
    <location>
        <begin position="2437"/>
        <end position="2446"/>
    </location>
</feature>
<dbReference type="PANTHER" id="PTHR31780:SF10">
    <property type="entry name" value="LD36051P"/>
    <property type="match status" value="1"/>
</dbReference>
<comment type="caution">
    <text evidence="3">The sequence shown here is derived from an EMBL/GenBank/DDBJ whole genome shotgun (WGS) entry which is preliminary data.</text>
</comment>
<feature type="compositionally biased region" description="Basic and acidic residues" evidence="2">
    <location>
        <begin position="303"/>
        <end position="316"/>
    </location>
</feature>
<feature type="compositionally biased region" description="Basic and acidic residues" evidence="2">
    <location>
        <begin position="761"/>
        <end position="864"/>
    </location>
</feature>
<feature type="compositionally biased region" description="Basic and acidic residues" evidence="2">
    <location>
        <begin position="872"/>
        <end position="890"/>
    </location>
</feature>
<feature type="compositionally biased region" description="Basic and acidic residues" evidence="2">
    <location>
        <begin position="1414"/>
        <end position="1423"/>
    </location>
</feature>
<dbReference type="Gene3D" id="3.30.70.270">
    <property type="match status" value="1"/>
</dbReference>
<feature type="coiled-coil region" evidence="1">
    <location>
        <begin position="1541"/>
        <end position="1568"/>
    </location>
</feature>
<feature type="compositionally biased region" description="Acidic residues" evidence="2">
    <location>
        <begin position="1401"/>
        <end position="1413"/>
    </location>
</feature>
<dbReference type="SUPFAM" id="SSF56672">
    <property type="entry name" value="DNA/RNA polymerases"/>
    <property type="match status" value="1"/>
</dbReference>
<feature type="compositionally biased region" description="Basic and acidic residues" evidence="2">
    <location>
        <begin position="677"/>
        <end position="754"/>
    </location>
</feature>
<accession>A0A388LHY4</accession>
<feature type="region of interest" description="Disordered" evidence="2">
    <location>
        <begin position="635"/>
        <end position="665"/>
    </location>
</feature>
<dbReference type="InterPro" id="IPR043502">
    <property type="entry name" value="DNA/RNA_pol_sf"/>
</dbReference>
<gene>
    <name evidence="3" type="ORF">CBR_g34112</name>
</gene>
<dbReference type="Gramene" id="GBG81930">
    <property type="protein sequence ID" value="GBG81930"/>
    <property type="gene ID" value="CBR_g34112"/>
</dbReference>
<protein>
    <submittedName>
        <fullName evidence="3">Uncharacterized protein</fullName>
    </submittedName>
</protein>
<feature type="region of interest" description="Disordered" evidence="2">
    <location>
        <begin position="247"/>
        <end position="266"/>
    </location>
</feature>
<feature type="compositionally biased region" description="Gly residues" evidence="2">
    <location>
        <begin position="928"/>
        <end position="939"/>
    </location>
</feature>
<dbReference type="Gene3D" id="3.10.10.10">
    <property type="entry name" value="HIV Type 1 Reverse Transcriptase, subunit A, domain 1"/>
    <property type="match status" value="1"/>
</dbReference>
<feature type="region of interest" description="Disordered" evidence="2">
    <location>
        <begin position="1106"/>
        <end position="1150"/>
    </location>
</feature>
<keyword evidence="4" id="KW-1185">Reference proteome</keyword>
<keyword evidence="1" id="KW-0175">Coiled coil</keyword>
<feature type="region of interest" description="Disordered" evidence="2">
    <location>
        <begin position="414"/>
        <end position="449"/>
    </location>
</feature>
<feature type="region of interest" description="Disordered" evidence="2">
    <location>
        <begin position="2754"/>
        <end position="2786"/>
    </location>
</feature>
<dbReference type="STRING" id="69332.A0A388LHY4"/>
<evidence type="ECO:0000256" key="2">
    <source>
        <dbReference type="SAM" id="MobiDB-lite"/>
    </source>
</evidence>
<feature type="region of interest" description="Disordered" evidence="2">
    <location>
        <begin position="2514"/>
        <end position="2559"/>
    </location>
</feature>
<feature type="compositionally biased region" description="Gly residues" evidence="2">
    <location>
        <begin position="2546"/>
        <end position="2555"/>
    </location>
</feature>
<feature type="compositionally biased region" description="Basic and acidic residues" evidence="2">
    <location>
        <begin position="901"/>
        <end position="920"/>
    </location>
</feature>
<feature type="compositionally biased region" description="Basic and acidic residues" evidence="2">
    <location>
        <begin position="2754"/>
        <end position="2777"/>
    </location>
</feature>
<feature type="compositionally biased region" description="Basic and acidic residues" evidence="2">
    <location>
        <begin position="2520"/>
        <end position="2545"/>
    </location>
</feature>
<feature type="region of interest" description="Disordered" evidence="2">
    <location>
        <begin position="1511"/>
        <end position="1536"/>
    </location>
</feature>
<evidence type="ECO:0000313" key="3">
    <source>
        <dbReference type="EMBL" id="GBG81930.1"/>
    </source>
</evidence>
<feature type="region of interest" description="Disordered" evidence="2">
    <location>
        <begin position="677"/>
        <end position="960"/>
    </location>
</feature>
<organism evidence="3 4">
    <name type="scientific">Chara braunii</name>
    <name type="common">Braun's stonewort</name>
    <dbReference type="NCBI Taxonomy" id="69332"/>
    <lineage>
        <taxon>Eukaryota</taxon>
        <taxon>Viridiplantae</taxon>
        <taxon>Streptophyta</taxon>
        <taxon>Charophyceae</taxon>
        <taxon>Charales</taxon>
        <taxon>Characeae</taxon>
        <taxon>Chara</taxon>
    </lineage>
</organism>
<name>A0A388LHY4_CHABU</name>
<feature type="region of interest" description="Disordered" evidence="2">
    <location>
        <begin position="2209"/>
        <end position="2245"/>
    </location>
</feature>
<feature type="region of interest" description="Disordered" evidence="2">
    <location>
        <begin position="1372"/>
        <end position="1449"/>
    </location>
</feature>
<dbReference type="OrthoDB" id="9445845at2759"/>
<evidence type="ECO:0000256" key="1">
    <source>
        <dbReference type="SAM" id="Coils"/>
    </source>
</evidence>
<feature type="compositionally biased region" description="Basic and acidic residues" evidence="2">
    <location>
        <begin position="1431"/>
        <end position="1449"/>
    </location>
</feature>
<dbReference type="InterPro" id="IPR051195">
    <property type="entry name" value="Fungal_stress_NST1"/>
</dbReference>
<feature type="region of interest" description="Disordered" evidence="2">
    <location>
        <begin position="2437"/>
        <end position="2464"/>
    </location>
</feature>
<proteinExistence type="predicted"/>
<feature type="compositionally biased region" description="Basic and acidic residues" evidence="2">
    <location>
        <begin position="2209"/>
        <end position="2234"/>
    </location>
</feature>
<feature type="region of interest" description="Disordered" evidence="2">
    <location>
        <begin position="159"/>
        <end position="185"/>
    </location>
</feature>
<dbReference type="Proteomes" id="UP000265515">
    <property type="component" value="Unassembled WGS sequence"/>
</dbReference>
<feature type="compositionally biased region" description="Basic and acidic residues" evidence="2">
    <location>
        <begin position="429"/>
        <end position="446"/>
    </location>
</feature>
<dbReference type="PANTHER" id="PTHR31780">
    <property type="entry name" value="STRESS RESPONSE PROTEIN NST1-RELATED"/>
    <property type="match status" value="1"/>
</dbReference>
<dbReference type="InterPro" id="IPR043128">
    <property type="entry name" value="Rev_trsase/Diguanyl_cyclase"/>
</dbReference>
<evidence type="ECO:0000313" key="4">
    <source>
        <dbReference type="Proteomes" id="UP000265515"/>
    </source>
</evidence>
<sequence length="3107" mass="340293">MAQPASLRNKFASVNLNSSYGKPAASQQQQQQPRQTSRIGVGHYGGMVILGKGRGKGSSGIVGAGSAPGGAFSQLDKSGKLAVLGPVNLPSLRTEHLGNDPTVALVERAGGGWGKTGAGRMEGVVAPSQGVVTALAGGGERECDGVGNAGGAVIGATRAEAAPHPPDPGVSGTGPLSGRFDGGRGVVAPASRSQVYVPPAVRAASAADTLLPVYRDQASRSSGLSPVISTRVLFHEDFPSLAAATQPQANLQRKLKEQQARQREQHHRVKLQQLKLQQLSEQHVEHLHAVQQIQNERQLEHQLTTERRQKGEDPQKGEMSVQTTPMAKLPPNMECGGLSRGKEQSVTDVEFPQDDVRRPSVPTHHLTLQHMEGRLDEEHGPSEELSSSQYACQSQQLERVLLGAAAEGLQRVENDHHPYQCHKQNKAQSKRDEEGERWPGGDEGKRSVVSPWIPMSRNWADDERDSLPKRAILDEGREEIDRAGCFLRADGFASDKGRDGYSGGSNTVGRRGVAGVDIEPRGGSGAKFQGGAGGAGYIFRRGGNSTFCDYESAFLSRRGGWAEGPETPLVESRRLGHLAAIRSALSGPFREDMFGVDSVGSSRLGRREEDTREFHDPVREAFDAELELVQLMQEQERQKKQQEKEMVAERARVDQEEHKRREKEEEYLLTTVKEVQEVRGSAEREVMGERERALQMEKKLDEEKRQRDLERQRYDAEERIRRENAAKKLKELEERIARREAEKKSEEEQQRQQERNNGQEQRLDLGEAEGGVRREEQSSKRKEDWKTEEDKIRRKEENEHRGEDERRRKAERWREDEQRDPESKREEERMSQEDDMRKREEERMCQEENMREEATIWEPERGTEEDGDREEEQWKMKESREEEHERKEKAAATAPFASGANRREEERQRGEDDDMTERHGCGLLTGHVGEGYTTGGSYQGSGSPSATSHQDEDLLSLSKSSGGRFAPISGGVYRPPCWGGWSESGLRADCRGGGRGGSEVFVLDRLRSSSAPSWRTNLSMMENGVVDSGMPFCSPSKSVGESPVYSPFGRDSEGDFHQRWNRDKERDREKVYNGRGDAVGNHEGREYGWTHGVGLRLGSPRVRRGGATDSFLGRNDRTGSLPFHDLRSGSAGDAGPGVRKPGPGLSSISYGGLDMADMGVGPSSLYDSRDSDRRRFRDRGRERLLMIDNRGGGGTRRTREGYYPSMALPQPKISGPYGYGYHSNSAARSVAPLSAGQGLGGELNLSLSSSFRGNTLGHGGPGWAEKELASQAREQERIVDEGRWRASGDVTSRLLPAELEGDSTLAGLTRAVSKNAEGTRKPEMEDKEVDITAVGGIGRYRQEDSSAAFRLSDDDNKHNGLIVSPTRKLVGQEEAEVRKPSVRSMTCPHGRNLRGVSRLDDNEETDLGDEQEEYDCKVEEERQSQALSCQQKEEEKRDGLRGNECRSHGEDEKFSEMNHLVAGGVCRYGDEDGDDDCGVDVDAGDVGETVSFTVGDRELCSDLVRRHVEGQGQLHVSGSEGRYSTETEDEQGLQTDDCKGREDILQKVDEVQEDKTACRKEVEDEERTAEKDRTEHAEALDFIPSRSSSLCLQQINQSSLILTLKSRPGTPVMSLALDQQGSGMLGTSPEEEMGHQETFAPEQHERHQKMHLEQHQLLVIGQGLSLQGVVSTIPADQEQQQQAQVGFHSGKEQCRQQLQEGSFVPAIAPMMQGQLLQTAAPLAIVVSSQQAPQTHVQQQHYPPPLPQCLSSSPVSQQQLQQQLFQQPQSSEQSTLVAAESPALRGTAAGQGEHSTVAAAVSCQQQHQQQRLQDLVLEHEFENIQQHHQLQQQFVSLPQSTSTFPCMSRPQEQPQTQAHEGLGGVGAAGGNLFTAAAVAPGGEAAAAGGLLPASAITRPLALGFQTSLPSSIHVGSIPLQLTPPHAPHLMSSLGSLPHSMLFPSLASHHQQTSLPLIAPSLPLAGQVLLQSAHQEQQGQSQHLIQQTTDSSMRIPVGTRHHDCQQQQDAASAQVLQQQQQQQLAMISLQREVREAGMLGQEQSIVVVQAHQQGQQHERTQWQQSQQPQQRVERQQSLCMTVLQQQHQQIPQQMLAPQHLQQGSLQPPPPPPLQQQLQQQQLLHQQLQHQMQQLHQLQQLHQHQQLQLQHLQRFHQAHAFQAPTALWGNFPLLPTATCLVPDPKIATVQPDSQVDALLTDVAINNRQLVQHRDEHQEEQQQEQGQERLGGDGERRRQQQRQWEEEADEMKVVTPAVLIAPAIASGEVASKGTATTTTYATSVVAVARIGAAPVEIQACSEKRRVANGSSGKQPTSLCSRLSQENGRNLMGSGISPICKVAAMTASATVTPSALVTPSAMVTLKQNEGEKMSAPESVDNISVDLAGGGQRDMSLEKQQQRLFFAPGVGGRGWGVDGAGGCHSRGMIGGCMRGGGALGRGKGRGGTGGSYGPALRSAEKADSNVPGNCLRGQQENYSEIGGRAGLHRDGGQVRGNMSIGSGITSAVSTSGVVLRTRPSQRGMKRSGELRNREKRWVAPERRRVPAHDNGDGGGGGGGTSGRWTCGRMGDSMRGGASQAGGLLSCRVVMEHQREEIERMMSGDGKEQDIVHDSRKGEHKKTQPFRQGDSSVVTAAAAEADGSGSEVKRTMGIRAKNFGSGSATDMDSQKLLSKQMIDTVPAAAVRKDITSKHGEKGGLVEVLAACSAEVGSAGMYFVPEATEAPLHTGVVRVFEQPGIETVADNDDFIKVRSKRQIYNDKKEQRVKDNRCRNKDTKSKEQEKGGGGAGHGRATVVQKVTVAGGQFIGSGSEGKIVTESLSGIPAENGLLHSSSSSLGSGGDTGVCPLSIDSGDAANFLDNSIVHPSPPVVQQWQQQQQRWDQEQQLELGAKMSANHRHSATPLSTLTPTLHAMPKSNPVTNESQGKSMRLSLCYTSAPAFVKHVVKADLVHQVFIAYVRPVSESKREEEPTPPAVEKLLKEFADLGETKDLDQREIKHRIEIEADSKTPKGPIYQMSPKELDELHKQLDELIEKGWIKPSSSSYDALVLFLLKKEGELRMCNDYRDLNATTVKNAEPLPRIDDLLDRVQITVAYADDPVYNEMIKRVQTTSH</sequence>
<feature type="region of interest" description="Disordered" evidence="2">
    <location>
        <begin position="17"/>
        <end position="40"/>
    </location>
</feature>
<feature type="region of interest" description="Disordered" evidence="2">
    <location>
        <begin position="303"/>
        <end position="331"/>
    </location>
</feature>
<reference evidence="3 4" key="1">
    <citation type="journal article" date="2018" name="Cell">
        <title>The Chara Genome: Secondary Complexity and Implications for Plant Terrestrialization.</title>
        <authorList>
            <person name="Nishiyama T."/>
            <person name="Sakayama H."/>
            <person name="Vries J.D."/>
            <person name="Buschmann H."/>
            <person name="Saint-Marcoux D."/>
            <person name="Ullrich K.K."/>
            <person name="Haas F.B."/>
            <person name="Vanderstraeten L."/>
            <person name="Becker D."/>
            <person name="Lang D."/>
            <person name="Vosolsobe S."/>
            <person name="Rombauts S."/>
            <person name="Wilhelmsson P.K.I."/>
            <person name="Janitza P."/>
            <person name="Kern R."/>
            <person name="Heyl A."/>
            <person name="Rumpler F."/>
            <person name="Villalobos L.I.A.C."/>
            <person name="Clay J.M."/>
            <person name="Skokan R."/>
            <person name="Toyoda A."/>
            <person name="Suzuki Y."/>
            <person name="Kagoshima H."/>
            <person name="Schijlen E."/>
            <person name="Tajeshwar N."/>
            <person name="Catarino B."/>
            <person name="Hetherington A.J."/>
            <person name="Saltykova A."/>
            <person name="Bonnot C."/>
            <person name="Breuninger H."/>
            <person name="Symeonidi A."/>
            <person name="Radhakrishnan G.V."/>
            <person name="Van Nieuwerburgh F."/>
            <person name="Deforce D."/>
            <person name="Chang C."/>
            <person name="Karol K.G."/>
            <person name="Hedrich R."/>
            <person name="Ulvskov P."/>
            <person name="Glockner G."/>
            <person name="Delwiche C.F."/>
            <person name="Petrasek J."/>
            <person name="Van de Peer Y."/>
            <person name="Friml J."/>
            <person name="Beilby M."/>
            <person name="Dolan L."/>
            <person name="Kohara Y."/>
            <person name="Sugano S."/>
            <person name="Fujiyama A."/>
            <person name="Delaux P.-M."/>
            <person name="Quint M."/>
            <person name="TheiBen G."/>
            <person name="Hagemann M."/>
            <person name="Harholt J."/>
            <person name="Dunand C."/>
            <person name="Zachgo S."/>
            <person name="Langdale J."/>
            <person name="Maumus F."/>
            <person name="Straeten D.V.D."/>
            <person name="Gould S.B."/>
            <person name="Rensing S.A."/>
        </authorList>
    </citation>
    <scope>NUCLEOTIDE SEQUENCE [LARGE SCALE GENOMIC DNA]</scope>
    <source>
        <strain evidence="3 4">S276</strain>
    </source>
</reference>
<dbReference type="EMBL" id="BFEA01000391">
    <property type="protein sequence ID" value="GBG81930.1"/>
    <property type="molecule type" value="Genomic_DNA"/>
</dbReference>
<feature type="compositionally biased region" description="Basic and acidic residues" evidence="2">
    <location>
        <begin position="254"/>
        <end position="263"/>
    </location>
</feature>